<evidence type="ECO:0000313" key="2">
    <source>
        <dbReference type="EMBL" id="RED64685.1"/>
    </source>
</evidence>
<sequence length="218" mass="24309">MAEMFDVYDERGNWTGTAERGEVHAKGLWHHTVHCWLVRFDENAVGGNGRRARILIQQRSDNKDTNPGCFDITAAGHLEAGETPEAVVRELEEELGVRVGFEELADFGIIREQESGIVGGVEYIDAEVSHVYGLSTSIDLMDFRLQEEEVAGLYEADADELIALMEGNREQVRATGVRLQDGVLRPAEASLTCSSFVSRDYDYYISVFKFLKGIASRS</sequence>
<accession>A0A3D9ISN1</accession>
<dbReference type="CDD" id="cd04692">
    <property type="entry name" value="NUDIX_Hydrolase"/>
    <property type="match status" value="1"/>
</dbReference>
<dbReference type="Proteomes" id="UP000256869">
    <property type="component" value="Unassembled WGS sequence"/>
</dbReference>
<dbReference type="SUPFAM" id="SSF55811">
    <property type="entry name" value="Nudix"/>
    <property type="match status" value="1"/>
</dbReference>
<proteinExistence type="predicted"/>
<dbReference type="PANTHER" id="PTHR10885">
    <property type="entry name" value="ISOPENTENYL-DIPHOSPHATE DELTA-ISOMERASE"/>
    <property type="match status" value="1"/>
</dbReference>
<organism evidence="2 3">
    <name type="scientific">Cohnella lupini</name>
    <dbReference type="NCBI Taxonomy" id="1294267"/>
    <lineage>
        <taxon>Bacteria</taxon>
        <taxon>Bacillati</taxon>
        <taxon>Bacillota</taxon>
        <taxon>Bacilli</taxon>
        <taxon>Bacillales</taxon>
        <taxon>Paenibacillaceae</taxon>
        <taxon>Cohnella</taxon>
    </lineage>
</organism>
<reference evidence="2 3" key="1">
    <citation type="submission" date="2018-07" db="EMBL/GenBank/DDBJ databases">
        <title>Genomic Encyclopedia of Type Strains, Phase III (KMG-III): the genomes of soil and plant-associated and newly described type strains.</title>
        <authorList>
            <person name="Whitman W."/>
        </authorList>
    </citation>
    <scope>NUCLEOTIDE SEQUENCE [LARGE SCALE GENOMIC DNA]</scope>
    <source>
        <strain evidence="2 3">CECT 8236</strain>
    </source>
</reference>
<protein>
    <submittedName>
        <fullName evidence="2">NUDIX domain-containing protein</fullName>
    </submittedName>
</protein>
<dbReference type="InterPro" id="IPR015797">
    <property type="entry name" value="NUDIX_hydrolase-like_dom_sf"/>
</dbReference>
<keyword evidence="3" id="KW-1185">Reference proteome</keyword>
<dbReference type="EMBL" id="QRDY01000002">
    <property type="protein sequence ID" value="RED64685.1"/>
    <property type="molecule type" value="Genomic_DNA"/>
</dbReference>
<dbReference type="PANTHER" id="PTHR10885:SF20">
    <property type="entry name" value="NUDIX HYDROLASE DOMAIN-CONTAINING PROTEIN"/>
    <property type="match status" value="1"/>
</dbReference>
<evidence type="ECO:0000259" key="1">
    <source>
        <dbReference type="PROSITE" id="PS51462"/>
    </source>
</evidence>
<evidence type="ECO:0000313" key="3">
    <source>
        <dbReference type="Proteomes" id="UP000256869"/>
    </source>
</evidence>
<dbReference type="Gene3D" id="3.90.79.10">
    <property type="entry name" value="Nucleoside Triphosphate Pyrophosphohydrolase"/>
    <property type="match status" value="1"/>
</dbReference>
<comment type="caution">
    <text evidence="2">The sequence shown here is derived from an EMBL/GenBank/DDBJ whole genome shotgun (WGS) entry which is preliminary data.</text>
</comment>
<dbReference type="AlphaFoldDB" id="A0A3D9ISN1"/>
<feature type="domain" description="Nudix hydrolase" evidence="1">
    <location>
        <begin position="28"/>
        <end position="179"/>
    </location>
</feature>
<dbReference type="GO" id="GO:0004452">
    <property type="term" value="F:isopentenyl-diphosphate delta-isomerase activity"/>
    <property type="evidence" value="ECO:0007669"/>
    <property type="project" value="TreeGrafter"/>
</dbReference>
<dbReference type="GO" id="GO:0005737">
    <property type="term" value="C:cytoplasm"/>
    <property type="evidence" value="ECO:0007669"/>
    <property type="project" value="TreeGrafter"/>
</dbReference>
<dbReference type="InterPro" id="IPR000086">
    <property type="entry name" value="NUDIX_hydrolase_dom"/>
</dbReference>
<dbReference type="PROSITE" id="PS51462">
    <property type="entry name" value="NUDIX"/>
    <property type="match status" value="1"/>
</dbReference>
<dbReference type="GO" id="GO:0009240">
    <property type="term" value="P:isopentenyl diphosphate biosynthetic process"/>
    <property type="evidence" value="ECO:0007669"/>
    <property type="project" value="TreeGrafter"/>
</dbReference>
<gene>
    <name evidence="2" type="ORF">DFP95_102105</name>
</gene>
<dbReference type="Pfam" id="PF00293">
    <property type="entry name" value="NUDIX"/>
    <property type="match status" value="1"/>
</dbReference>
<name>A0A3D9ISN1_9BACL</name>